<accession>A0A101N7H9</accession>
<organism evidence="1 2">
    <name type="scientific">Streptomyces cellostaticus</name>
    <dbReference type="NCBI Taxonomy" id="67285"/>
    <lineage>
        <taxon>Bacteria</taxon>
        <taxon>Bacillati</taxon>
        <taxon>Actinomycetota</taxon>
        <taxon>Actinomycetes</taxon>
        <taxon>Kitasatosporales</taxon>
        <taxon>Streptomycetaceae</taxon>
        <taxon>Streptomyces</taxon>
    </lineage>
</organism>
<protein>
    <recommendedName>
        <fullName evidence="3">ABM domain-containing protein</fullName>
    </recommendedName>
</protein>
<dbReference type="AlphaFoldDB" id="A0A101N7H9"/>
<keyword evidence="2" id="KW-1185">Reference proteome</keyword>
<evidence type="ECO:0000313" key="2">
    <source>
        <dbReference type="Proteomes" id="UP000054241"/>
    </source>
</evidence>
<gene>
    <name evidence="1" type="ORF">AQI88_40260</name>
</gene>
<name>A0A101N7H9_9ACTN</name>
<comment type="caution">
    <text evidence="1">The sequence shown here is derived from an EMBL/GenBank/DDBJ whole genome shotgun (WGS) entry which is preliminary data.</text>
</comment>
<evidence type="ECO:0000313" key="1">
    <source>
        <dbReference type="EMBL" id="KUM87941.1"/>
    </source>
</evidence>
<reference evidence="1 2" key="1">
    <citation type="submission" date="2015-10" db="EMBL/GenBank/DDBJ databases">
        <title>Draft genome sequence of Streptomyces cellostaticus DSM 40189, type strain for the species Streptomyces cellostaticus.</title>
        <authorList>
            <person name="Ruckert C."/>
            <person name="Winkler A."/>
            <person name="Kalinowski J."/>
            <person name="Kampfer P."/>
            <person name="Glaeser S."/>
        </authorList>
    </citation>
    <scope>NUCLEOTIDE SEQUENCE [LARGE SCALE GENOMIC DNA]</scope>
    <source>
        <strain evidence="1 2">DSM 40189</strain>
    </source>
</reference>
<dbReference type="OrthoDB" id="1550900at2"/>
<sequence length="95" mass="10604">MPIVLISPEFTQEQYEETNRKLTGGKNRMESPADWPVEGLLAHIAGQGESTFRVVDVWESEEALNRFAEILIPILREAGVEGDPEVYPALTYVSA</sequence>
<dbReference type="Proteomes" id="UP000054241">
    <property type="component" value="Unassembled WGS sequence"/>
</dbReference>
<dbReference type="RefSeq" id="WP_067010458.1">
    <property type="nucleotide sequence ID" value="NZ_BNDU01000006.1"/>
</dbReference>
<evidence type="ECO:0008006" key="3">
    <source>
        <dbReference type="Google" id="ProtNLM"/>
    </source>
</evidence>
<dbReference type="EMBL" id="LMWL01000095">
    <property type="protein sequence ID" value="KUM87941.1"/>
    <property type="molecule type" value="Genomic_DNA"/>
</dbReference>
<proteinExistence type="predicted"/>